<feature type="compositionally biased region" description="Basic and acidic residues" evidence="1">
    <location>
        <begin position="183"/>
        <end position="200"/>
    </location>
</feature>
<evidence type="ECO:0000313" key="3">
    <source>
        <dbReference type="Proteomes" id="UP000192721"/>
    </source>
</evidence>
<reference evidence="2 3" key="1">
    <citation type="submission" date="2017-02" db="EMBL/GenBank/DDBJ databases">
        <title>Chromobacterium haemolyticum H5244.</title>
        <authorList>
            <person name="Gulvik C.A."/>
        </authorList>
    </citation>
    <scope>NUCLEOTIDE SEQUENCE [LARGE SCALE GENOMIC DNA]</scope>
    <source>
        <strain evidence="2 3">H5244</strain>
    </source>
</reference>
<accession>A0A1W0DAJ9</accession>
<proteinExistence type="predicted"/>
<feature type="region of interest" description="Disordered" evidence="1">
    <location>
        <begin position="177"/>
        <end position="200"/>
    </location>
</feature>
<organism evidence="2 3">
    <name type="scientific">Chromobacterium haemolyticum</name>
    <dbReference type="NCBI Taxonomy" id="394935"/>
    <lineage>
        <taxon>Bacteria</taxon>
        <taxon>Pseudomonadati</taxon>
        <taxon>Pseudomonadota</taxon>
        <taxon>Betaproteobacteria</taxon>
        <taxon>Neisseriales</taxon>
        <taxon>Chromobacteriaceae</taxon>
        <taxon>Chromobacterium</taxon>
    </lineage>
</organism>
<gene>
    <name evidence="2" type="ORF">B0T45_00020</name>
</gene>
<dbReference type="RefSeq" id="WP_081554208.1">
    <property type="nucleotide sequence ID" value="NZ_MUKV01000001.1"/>
</dbReference>
<name>A0A1W0DAJ9_9NEIS</name>
<evidence type="ECO:0000256" key="1">
    <source>
        <dbReference type="SAM" id="MobiDB-lite"/>
    </source>
</evidence>
<sequence>MSAIARTLSTLRRQLALALPDRLISPDLIDHSNRQRDELERGVVTAVLPEVAMDEWQDTLQLKLVGQVAVAERDTTQQDVERAELRMLQQLRAFLRNPGGDLPRLRCERALLSGQFEYPFGWVALDVACGPLDLSDSPDDELYPPPVAFGQLTHAHLDIDAPPHESAAEHQKWLAGDYSGSKPEADMDLKLRGDDPNGHD</sequence>
<dbReference type="Proteomes" id="UP000192721">
    <property type="component" value="Unassembled WGS sequence"/>
</dbReference>
<comment type="caution">
    <text evidence="2">The sequence shown here is derived from an EMBL/GenBank/DDBJ whole genome shotgun (WGS) entry which is preliminary data.</text>
</comment>
<protein>
    <submittedName>
        <fullName evidence="2">Uncharacterized protein</fullName>
    </submittedName>
</protein>
<dbReference type="EMBL" id="MUKV01000001">
    <property type="protein sequence ID" value="OQS44030.1"/>
    <property type="molecule type" value="Genomic_DNA"/>
</dbReference>
<dbReference type="AlphaFoldDB" id="A0A1W0DAJ9"/>
<evidence type="ECO:0000313" key="2">
    <source>
        <dbReference type="EMBL" id="OQS44030.1"/>
    </source>
</evidence>